<dbReference type="Pfam" id="PF23399">
    <property type="entry name" value="LTI65_PGEED"/>
    <property type="match status" value="1"/>
</dbReference>
<dbReference type="PANTHER" id="PTHR33836:SF7">
    <property type="entry name" value="LOW-TEMPERATURE-INDUCED PROTEIN"/>
    <property type="match status" value="1"/>
</dbReference>
<evidence type="ECO:0000313" key="4">
    <source>
        <dbReference type="EMBL" id="EYU45951.1"/>
    </source>
</evidence>
<gene>
    <name evidence="4" type="ORF">MIMGU_mgv1a017670mg</name>
</gene>
<feature type="region of interest" description="Disordered" evidence="1">
    <location>
        <begin position="1"/>
        <end position="148"/>
    </location>
</feature>
<proteinExistence type="predicted"/>
<dbReference type="InterPro" id="IPR037491">
    <property type="entry name" value="LTI78/LTI65"/>
</dbReference>
<dbReference type="EMBL" id="KI630171">
    <property type="protein sequence ID" value="EYU45951.1"/>
    <property type="molecule type" value="Genomic_DNA"/>
</dbReference>
<dbReference type="Proteomes" id="UP000030748">
    <property type="component" value="Unassembled WGS sequence"/>
</dbReference>
<feature type="domain" description="LTI65/LTI78 PGEED repeat" evidence="2">
    <location>
        <begin position="242"/>
        <end position="272"/>
    </location>
</feature>
<dbReference type="Pfam" id="PF23403">
    <property type="entry name" value="LTI65_LTI78_N"/>
    <property type="match status" value="1"/>
</dbReference>
<feature type="compositionally biased region" description="Acidic residues" evidence="1">
    <location>
        <begin position="102"/>
        <end position="117"/>
    </location>
</feature>
<evidence type="ECO:0000259" key="2">
    <source>
        <dbReference type="Pfam" id="PF23399"/>
    </source>
</evidence>
<name>A0A022S134_ERYGU</name>
<feature type="non-terminal residue" evidence="4">
    <location>
        <position position="276"/>
    </location>
</feature>
<reference evidence="4 5" key="1">
    <citation type="journal article" date="2013" name="Proc. Natl. Acad. Sci. U.S.A.">
        <title>Fine-scale variation in meiotic recombination in Mimulus inferred from population shotgun sequencing.</title>
        <authorList>
            <person name="Hellsten U."/>
            <person name="Wright K.M."/>
            <person name="Jenkins J."/>
            <person name="Shu S."/>
            <person name="Yuan Y."/>
            <person name="Wessler S.R."/>
            <person name="Schmutz J."/>
            <person name="Willis J.H."/>
            <person name="Rokhsar D.S."/>
        </authorList>
    </citation>
    <scope>NUCLEOTIDE SEQUENCE [LARGE SCALE GENOMIC DNA]</scope>
    <source>
        <strain evidence="5">cv. DUN x IM62</strain>
    </source>
</reference>
<accession>A0A022S134</accession>
<keyword evidence="5" id="KW-1185">Reference proteome</keyword>
<dbReference type="GO" id="GO:0009737">
    <property type="term" value="P:response to abscisic acid"/>
    <property type="evidence" value="ECO:0007669"/>
    <property type="project" value="InterPro"/>
</dbReference>
<dbReference type="STRING" id="4155.A0A022S134"/>
<dbReference type="InterPro" id="IPR057059">
    <property type="entry name" value="LTI65/LTI78_PGEED"/>
</dbReference>
<organism evidence="4 5">
    <name type="scientific">Erythranthe guttata</name>
    <name type="common">Yellow monkey flower</name>
    <name type="synonym">Mimulus guttatus</name>
    <dbReference type="NCBI Taxonomy" id="4155"/>
    <lineage>
        <taxon>Eukaryota</taxon>
        <taxon>Viridiplantae</taxon>
        <taxon>Streptophyta</taxon>
        <taxon>Embryophyta</taxon>
        <taxon>Tracheophyta</taxon>
        <taxon>Spermatophyta</taxon>
        <taxon>Magnoliopsida</taxon>
        <taxon>eudicotyledons</taxon>
        <taxon>Gunneridae</taxon>
        <taxon>Pentapetalae</taxon>
        <taxon>asterids</taxon>
        <taxon>lamiids</taxon>
        <taxon>Lamiales</taxon>
        <taxon>Phrymaceae</taxon>
        <taxon>Erythranthe</taxon>
    </lineage>
</organism>
<dbReference type="PANTHER" id="PTHR33836">
    <property type="entry name" value="LOW-TEMPERATURE-INDUCED 65 KDA PROTEIN-RELATED"/>
    <property type="match status" value="1"/>
</dbReference>
<feature type="compositionally biased region" description="Basic and acidic residues" evidence="1">
    <location>
        <begin position="1"/>
        <end position="12"/>
    </location>
</feature>
<evidence type="ECO:0000313" key="5">
    <source>
        <dbReference type="Proteomes" id="UP000030748"/>
    </source>
</evidence>
<dbReference type="AlphaFoldDB" id="A0A022S134"/>
<feature type="compositionally biased region" description="Basic residues" evidence="1">
    <location>
        <begin position="59"/>
        <end position="84"/>
    </location>
</feature>
<evidence type="ECO:0000256" key="1">
    <source>
        <dbReference type="SAM" id="MobiDB-lite"/>
    </source>
</evidence>
<evidence type="ECO:0000259" key="3">
    <source>
        <dbReference type="Pfam" id="PF23403"/>
    </source>
</evidence>
<protein>
    <submittedName>
        <fullName evidence="4">Uncharacterized protein</fullName>
    </submittedName>
</protein>
<feature type="domain" description="LTI65/LTI78 N-terminal" evidence="3">
    <location>
        <begin position="59"/>
        <end position="128"/>
    </location>
</feature>
<dbReference type="eggNOG" id="ENOG502RXRD">
    <property type="taxonomic scope" value="Eukaryota"/>
</dbReference>
<dbReference type="InterPro" id="IPR056605">
    <property type="entry name" value="LTI65_LTI78_N"/>
</dbReference>
<sequence>MAQLERPKRSYESPKTPRSHTSPTFEQLLRVDEAFWSPTTTSPAPGMNHDQEGYLSPTHNKKSVLTKVKEKAKKLRYSLSGRRKHENEQGDDNNTPPWGVSLEDDSDEDYENDDDPEYLGAPMYESEAAPEILKETARQHPRAVPVVSESHRVPNMNKHEHEEKKPVSPNTTLSEKLVPAYTAMSDATHKIASRIAGLTIATPDAQKTTGVHVLSHDEMIENLNSGSLKQYNAATTSPQTWDKGVSVKEYFMNKLEPGEDERALSQAITEAISPRK</sequence>